<evidence type="ECO:0000256" key="6">
    <source>
        <dbReference type="ARBA" id="ARBA00022833"/>
    </source>
</evidence>
<evidence type="ECO:0000259" key="11">
    <source>
        <dbReference type="PROSITE" id="PS50215"/>
    </source>
</evidence>
<evidence type="ECO:0000256" key="10">
    <source>
        <dbReference type="PROSITE-ProRule" id="PRU00276"/>
    </source>
</evidence>
<dbReference type="InterPro" id="IPR024079">
    <property type="entry name" value="MetalloPept_cat_dom_sf"/>
</dbReference>
<accession>A0A194QHE7</accession>
<feature type="active site" evidence="10">
    <location>
        <position position="380"/>
    </location>
</feature>
<dbReference type="SUPFAM" id="SSF82895">
    <property type="entry name" value="TSP-1 type 1 repeat"/>
    <property type="match status" value="3"/>
</dbReference>
<dbReference type="InterPro" id="IPR036383">
    <property type="entry name" value="TSP1_rpt_sf"/>
</dbReference>
<dbReference type="InterPro" id="IPR050439">
    <property type="entry name" value="ADAMTS_ADAMTS-like"/>
</dbReference>
<dbReference type="GO" id="GO:0046872">
    <property type="term" value="F:metal ion binding"/>
    <property type="evidence" value="ECO:0007669"/>
    <property type="project" value="UniProtKB-KW"/>
</dbReference>
<dbReference type="PROSITE" id="PS50092">
    <property type="entry name" value="TSP1"/>
    <property type="match status" value="3"/>
</dbReference>
<dbReference type="Proteomes" id="UP000053268">
    <property type="component" value="Unassembled WGS sequence"/>
</dbReference>
<dbReference type="GO" id="GO:0006508">
    <property type="term" value="P:proteolysis"/>
    <property type="evidence" value="ECO:0007669"/>
    <property type="project" value="UniProtKB-KW"/>
</dbReference>
<dbReference type="InterPro" id="IPR000884">
    <property type="entry name" value="TSP1_rpt"/>
</dbReference>
<dbReference type="PANTHER" id="PTHR13723:SF304">
    <property type="entry name" value="A DISINTEGRIN AND METALLOPROTEINASE WITH THROMBOSPONDIN MOTIFS 2-LIKE PROTEIN"/>
    <property type="match status" value="1"/>
</dbReference>
<dbReference type="PROSITE" id="PS50215">
    <property type="entry name" value="ADAM_MEPRO"/>
    <property type="match status" value="1"/>
</dbReference>
<dbReference type="STRING" id="66420.A0A194QHE7"/>
<evidence type="ECO:0000256" key="5">
    <source>
        <dbReference type="ARBA" id="ARBA00022801"/>
    </source>
</evidence>
<dbReference type="GO" id="GO:0007229">
    <property type="term" value="P:integrin-mediated signaling pathway"/>
    <property type="evidence" value="ECO:0007669"/>
    <property type="project" value="UniProtKB-KW"/>
</dbReference>
<proteinExistence type="predicted"/>
<keyword evidence="8" id="KW-1015">Disulfide bond</keyword>
<evidence type="ECO:0000256" key="9">
    <source>
        <dbReference type="ARBA" id="ARBA00023180"/>
    </source>
</evidence>
<organism evidence="12 13">
    <name type="scientific">Papilio xuthus</name>
    <name type="common">Asian swallowtail butterfly</name>
    <dbReference type="NCBI Taxonomy" id="66420"/>
    <lineage>
        <taxon>Eukaryota</taxon>
        <taxon>Metazoa</taxon>
        <taxon>Ecdysozoa</taxon>
        <taxon>Arthropoda</taxon>
        <taxon>Hexapoda</taxon>
        <taxon>Insecta</taxon>
        <taxon>Pterygota</taxon>
        <taxon>Neoptera</taxon>
        <taxon>Endopterygota</taxon>
        <taxon>Lepidoptera</taxon>
        <taxon>Glossata</taxon>
        <taxon>Ditrysia</taxon>
        <taxon>Papilionoidea</taxon>
        <taxon>Papilionidae</taxon>
        <taxon>Papilioninae</taxon>
        <taxon>Papilio</taxon>
    </lineage>
</organism>
<dbReference type="InterPro" id="IPR001590">
    <property type="entry name" value="Peptidase_M12B"/>
</dbReference>
<feature type="binding site" evidence="10">
    <location>
        <position position="379"/>
    </location>
    <ligand>
        <name>Zn(2+)</name>
        <dbReference type="ChEBI" id="CHEBI:29105"/>
        <note>catalytic</note>
    </ligand>
</feature>
<dbReference type="Pfam" id="PF00090">
    <property type="entry name" value="TSP_1"/>
    <property type="match status" value="2"/>
</dbReference>
<dbReference type="GO" id="GO:0030198">
    <property type="term" value="P:extracellular matrix organization"/>
    <property type="evidence" value="ECO:0007669"/>
    <property type="project" value="TreeGrafter"/>
</dbReference>
<comment type="caution">
    <text evidence="10">Lacks conserved residue(s) required for the propagation of feature annotation.</text>
</comment>
<keyword evidence="6 10" id="KW-0862">Zinc</keyword>
<dbReference type="Gene3D" id="3.40.390.10">
    <property type="entry name" value="Collagenase (Catalytic Domain)"/>
    <property type="match status" value="1"/>
</dbReference>
<keyword evidence="12" id="KW-0401">Integrin</keyword>
<keyword evidence="3" id="KW-0645">Protease</keyword>
<keyword evidence="4 10" id="KW-0479">Metal-binding</keyword>
<dbReference type="Pfam" id="PF19030">
    <property type="entry name" value="TSP1_ADAMTS"/>
    <property type="match status" value="1"/>
</dbReference>
<dbReference type="CDD" id="cd04273">
    <property type="entry name" value="ZnMc_ADAMTS_like"/>
    <property type="match status" value="1"/>
</dbReference>
<dbReference type="GO" id="GO:0005576">
    <property type="term" value="C:extracellular region"/>
    <property type="evidence" value="ECO:0007669"/>
    <property type="project" value="UniProtKB-SubCell"/>
</dbReference>
<dbReference type="GO" id="GO:0031012">
    <property type="term" value="C:extracellular matrix"/>
    <property type="evidence" value="ECO:0007669"/>
    <property type="project" value="TreeGrafter"/>
</dbReference>
<comment type="subcellular location">
    <subcellularLocation>
        <location evidence="1">Secreted</location>
    </subcellularLocation>
</comment>
<dbReference type="InterPro" id="IPR041645">
    <property type="entry name" value="ADAMTS_CR_2"/>
</dbReference>
<feature type="domain" description="Peptidase M12B" evidence="11">
    <location>
        <begin position="241"/>
        <end position="428"/>
    </location>
</feature>
<protein>
    <submittedName>
        <fullName evidence="12">A disintegrin and metalloproteinase with thrombospondin motifs 3</fullName>
    </submittedName>
</protein>
<dbReference type="SUPFAM" id="SSF55486">
    <property type="entry name" value="Metalloproteases ('zincins'), catalytic domain"/>
    <property type="match status" value="1"/>
</dbReference>
<evidence type="ECO:0000313" key="12">
    <source>
        <dbReference type="EMBL" id="KPJ02866.1"/>
    </source>
</evidence>
<dbReference type="PANTHER" id="PTHR13723">
    <property type="entry name" value="ADAMTS A DISINTEGRIN AND METALLOPROTEASE WITH THROMBOSPONDIN MOTIFS PROTEASE"/>
    <property type="match status" value="1"/>
</dbReference>
<keyword evidence="13" id="KW-1185">Reference proteome</keyword>
<keyword evidence="2" id="KW-0964">Secreted</keyword>
<feature type="binding site" evidence="10">
    <location>
        <position position="389"/>
    </location>
    <ligand>
        <name>Zn(2+)</name>
        <dbReference type="ChEBI" id="CHEBI:29105"/>
        <note>catalytic</note>
    </ligand>
</feature>
<dbReference type="Pfam" id="PF01421">
    <property type="entry name" value="Reprolysin"/>
    <property type="match status" value="1"/>
</dbReference>
<keyword evidence="7" id="KW-0482">Metalloprotease</keyword>
<name>A0A194QHE7_PAPXU</name>
<gene>
    <name evidence="12" type="ORF">RR46_02793</name>
</gene>
<evidence type="ECO:0000313" key="13">
    <source>
        <dbReference type="Proteomes" id="UP000053268"/>
    </source>
</evidence>
<evidence type="ECO:0000256" key="4">
    <source>
        <dbReference type="ARBA" id="ARBA00022723"/>
    </source>
</evidence>
<dbReference type="Gene3D" id="2.20.100.10">
    <property type="entry name" value="Thrombospondin type-1 (TSP1) repeat"/>
    <property type="match status" value="3"/>
</dbReference>
<keyword evidence="5" id="KW-0378">Hydrolase</keyword>
<evidence type="ECO:0000256" key="8">
    <source>
        <dbReference type="ARBA" id="ARBA00023157"/>
    </source>
</evidence>
<reference evidence="12 13" key="1">
    <citation type="journal article" date="2015" name="Nat. Commun.">
        <title>Outbred genome sequencing and CRISPR/Cas9 gene editing in butterflies.</title>
        <authorList>
            <person name="Li X."/>
            <person name="Fan D."/>
            <person name="Zhang W."/>
            <person name="Liu G."/>
            <person name="Zhang L."/>
            <person name="Zhao L."/>
            <person name="Fang X."/>
            <person name="Chen L."/>
            <person name="Dong Y."/>
            <person name="Chen Y."/>
            <person name="Ding Y."/>
            <person name="Zhao R."/>
            <person name="Feng M."/>
            <person name="Zhu Y."/>
            <person name="Feng Y."/>
            <person name="Jiang X."/>
            <person name="Zhu D."/>
            <person name="Xiang H."/>
            <person name="Feng X."/>
            <person name="Li S."/>
            <person name="Wang J."/>
            <person name="Zhang G."/>
            <person name="Kronforst M.R."/>
            <person name="Wang W."/>
        </authorList>
    </citation>
    <scope>NUCLEOTIDE SEQUENCE [LARGE SCALE GENOMIC DNA]</scope>
    <source>
        <strain evidence="12">Ya'a_city_454_Px</strain>
        <tissue evidence="12">Whole body</tissue>
    </source>
</reference>
<feature type="binding site" evidence="10">
    <location>
        <position position="383"/>
    </location>
    <ligand>
        <name>Zn(2+)</name>
        <dbReference type="ChEBI" id="CHEBI:29105"/>
        <note>catalytic</note>
    </ligand>
</feature>
<dbReference type="Gene3D" id="3.40.1620.60">
    <property type="match status" value="1"/>
</dbReference>
<dbReference type="SMART" id="SM00209">
    <property type="entry name" value="TSP1"/>
    <property type="match status" value="4"/>
</dbReference>
<dbReference type="AlphaFoldDB" id="A0A194QHE7"/>
<dbReference type="Pfam" id="PF17771">
    <property type="entry name" value="ADAMTS_CR_2"/>
    <property type="match status" value="1"/>
</dbReference>
<dbReference type="GO" id="GO:0004222">
    <property type="term" value="F:metalloendopeptidase activity"/>
    <property type="evidence" value="ECO:0007669"/>
    <property type="project" value="InterPro"/>
</dbReference>
<sequence>MRLDAIYGARSRLPSMRRDGRHVRRCVSAAATACGNGLAHAQGQRGGAGGSARTMARWLWALTLLTGAQAWRPPSRPLLLSPTAPARATRHAHSIHHMHLFGWHLELQENRAIRSPYYTECQFYTGRVLYEDTSSVTVTECGGQLYGLLQVGGEEFVLQPTRPQGKQSHVLRRRDVVLSDPPAAYNLTGDTVADLELQFDDDPPSPPSPHVHVRNSDHSDAVQDFHGLRAVTRPVSGVKGLWLEMAIVADHTMLKFHGQERVKHYILALMNIVSAIFNDPSLNSNITLVINNLFMYEEKDPIIKYGNVRKSLEGANKWNYRHLMKLPADSTGWDATVWLTRAPLGGPSGFASVGGICTRTRSAAIDRDEGLTSAFVIAHELGHLLGLTHDGEGQCQSDSERGSVMAPTVLATMHHFSWSSCSKEQFHEKSKKWWCLHERSQDEGVELGGAKELANFHFTMDEQCRTEFGEGFSVCKSIKMRSVCAKLWCAHRSVPHVCRSKRAPPLEGTRCGTNRWCVDHVCELMPGHGGEGKVHEGEGPGTAEWGEWGAWSECGADCGYGIRTRTRRCRYKGAGSESSCEGAGSQVSVCWKGSACAATRDIRADMCVRQASHLIPHVHADESKNCEAWCVDYAGGEPSKFGHLPDGAPCSYQRPFDLCSQGTCVKGQCNATDPACNWCPDGYCNNNTHVYTRTLGKGWTRLTVIPHEARLLSVHLTTPVALNIAIRERKKNRPILELTKHHSRRFELDNKEDKYLKYDPNVPQNLQIIEVDSNVINIKEGERYGWEGEVVAAGSQVRWKQTDTDIFITSDSRLQTDLMIMAVPERPVEEKLSVEVSVNYSTPAPRARPMEYRWSGERGPCSASCGGGMRVVRQRCPREQNCPPARYERCNSHSCEFMWAPGDWEECSATCGAEGVQERQLFCVPANISVLTKKELIRRSVSPALCPPSKPDKQQSCNRLPCPAYWQEMPWTPCSATCGRGVSHQPLVCPAPDEALCGPKPREHRRRCRVRHCPPSERPHTHCPATDGTQYCELFARDQLKRNCVVPPFRKYCCNACRAIEPNSDKGH</sequence>
<keyword evidence="9" id="KW-0325">Glycoprotein</keyword>
<evidence type="ECO:0000256" key="3">
    <source>
        <dbReference type="ARBA" id="ARBA00022670"/>
    </source>
</evidence>
<evidence type="ECO:0000256" key="2">
    <source>
        <dbReference type="ARBA" id="ARBA00022525"/>
    </source>
</evidence>
<dbReference type="EMBL" id="KQ459220">
    <property type="protein sequence ID" value="KPJ02866.1"/>
    <property type="molecule type" value="Genomic_DNA"/>
</dbReference>
<evidence type="ECO:0000256" key="1">
    <source>
        <dbReference type="ARBA" id="ARBA00004613"/>
    </source>
</evidence>
<evidence type="ECO:0000256" key="7">
    <source>
        <dbReference type="ARBA" id="ARBA00023049"/>
    </source>
</evidence>